<dbReference type="InterPro" id="IPR036709">
    <property type="entry name" value="Autotransporte_beta_dom_sf"/>
</dbReference>
<evidence type="ECO:0000259" key="2">
    <source>
        <dbReference type="PROSITE" id="PS51208"/>
    </source>
</evidence>
<gene>
    <name evidence="3" type="ORF">BJA5080_05970</name>
</gene>
<dbReference type="Proteomes" id="UP000024900">
    <property type="component" value="Unassembled WGS sequence"/>
</dbReference>
<proteinExistence type="predicted"/>
<evidence type="ECO:0000256" key="1">
    <source>
        <dbReference type="SAM" id="MobiDB-lite"/>
    </source>
</evidence>
<comment type="caution">
    <text evidence="3">The sequence shown here is derived from an EMBL/GenBank/DDBJ whole genome shotgun (WGS) entry which is preliminary data.</text>
</comment>
<name>A0A837C4I3_9BRAD</name>
<feature type="region of interest" description="Disordered" evidence="1">
    <location>
        <begin position="1"/>
        <end position="36"/>
    </location>
</feature>
<evidence type="ECO:0000313" key="4">
    <source>
        <dbReference type="Proteomes" id="UP000024900"/>
    </source>
</evidence>
<accession>A0A837C4I3</accession>
<organism evidence="3 4">
    <name type="scientific">Bradyrhizobium diazoefficiens SEMIA 5080</name>
    <dbReference type="NCBI Taxonomy" id="754504"/>
    <lineage>
        <taxon>Bacteria</taxon>
        <taxon>Pseudomonadati</taxon>
        <taxon>Pseudomonadota</taxon>
        <taxon>Alphaproteobacteria</taxon>
        <taxon>Hyphomicrobiales</taxon>
        <taxon>Nitrobacteraceae</taxon>
        <taxon>Bradyrhizobium</taxon>
    </lineage>
</organism>
<dbReference type="InterPro" id="IPR011050">
    <property type="entry name" value="Pectin_lyase_fold/virulence"/>
</dbReference>
<feature type="compositionally biased region" description="Polar residues" evidence="1">
    <location>
        <begin position="1"/>
        <end position="11"/>
    </location>
</feature>
<dbReference type="SUPFAM" id="SSF103515">
    <property type="entry name" value="Autotransporter"/>
    <property type="match status" value="1"/>
</dbReference>
<dbReference type="SMART" id="SM00869">
    <property type="entry name" value="Autotransporter"/>
    <property type="match status" value="1"/>
</dbReference>
<reference evidence="3 4" key="1">
    <citation type="journal article" date="2014" name="BMC Genomics">
        <title>Comparative genomics of Bradyrhizobium japonicum CPAC 15 and Bradyrhizobium diazoefficiens CPAC 7: elite model strains for understanding symbiotic performance with soybean.</title>
        <authorList>
            <person name="Siqueira A.F."/>
            <person name="Ormeno-Orrillo E."/>
            <person name="Souza R.C."/>
            <person name="Rodrigues E.P."/>
            <person name="Almeida L.G."/>
            <person name="Barcellos F.G."/>
            <person name="Batista J.S."/>
            <person name="Nakatami A.S."/>
            <person name="Martinez-Romero E."/>
            <person name="Vasconcelos A.T."/>
            <person name="Hungria M."/>
        </authorList>
    </citation>
    <scope>NUCLEOTIDE SEQUENCE [LARGE SCALE GENOMIC DNA]</scope>
    <source>
        <strain evidence="3 4">SEMIA 5080</strain>
    </source>
</reference>
<dbReference type="Gene3D" id="2.40.128.130">
    <property type="entry name" value="Autotransporter beta-domain"/>
    <property type="match status" value="1"/>
</dbReference>
<dbReference type="AlphaFoldDB" id="A0A837C4I3"/>
<dbReference type="InterPro" id="IPR005546">
    <property type="entry name" value="Autotransporte_beta"/>
</dbReference>
<dbReference type="RefSeq" id="WP_028173757.1">
    <property type="nucleotide sequence ID" value="NZ_ADOU02000008.1"/>
</dbReference>
<sequence length="987" mass="95046">MSQMMMNNRSLPLSPDEIDPSRDRHRSGPRTTAPSRCAGLGWLLRRALLASVGVLVGLAAQMMPAHAQLVGGNGGTGGAYSDSVPGAGGAGGLAGDGNAAGNGASGGGPNTAGSGPYGGAAGNSVAPGGGTGGAGYSGGGGGGSGSGGGGGHQAGVNAGGGGGGGGRAATVSGNYTAVVNLTGGNGGAGGPGPYNGSAGGGGGGGDGLYLSGGDLQVNAGVFIRGGSGGDAGTTSADGNGGAGGGGKGVVVGTTATVTNAGSITGGSGGSGGGSAIGSGSGGGGGDGLVLAAGGIVINTGMISGGTGGPQGDPRYPTFFPPVAGGAGISGAGLVVQNAGIISGGLGNAGTGARANAITFTGGVNSLELQAGSTVTGNVMAFSSADTLRLGGAANSSFDLSTLGDSAQYRGFGSFVKTGSSNWTLTGSSSFTGAVSVDAGILSVNGSLASASLTTVNSGGTLGGNGTVGNTTINGGVLAPGNSIGLLTVNGNLVFTAPSTYVVEVSPANADRVNVTGTATLGGATVSAVFAAGSYVAKQYTIVNAGGGVTGTFGALVDTNLPATFHTSLSYDANNAYLDLALNFSIPGGLNVNQQNVGNALSTFFNLTGGIPAVYGTLSQAGLTQASGETATGSQQTTFDAMTQFIGVLTDPFLAGRGDVGSSPAGASQFADEDGSRAYASTGRGRSAAERDAYAALSRKAPAASDIVMQRWGVWAAGYGGSQTTDGNATTGSNTATSRIAGTAVGADYRFSPDTVAGFALAGGGTSFGVANGGSGRSDLFQAGAFLRHGVGAAYVSAALAYGWQDITTTRTVTIAGSDQLRARFNANAYSGRVEAGYRFVTPWMGLTPYAAGQSTIFDLPANAEQVLAGSNAFALSYGSRSVTDTRSELGLRADRSFALSDAVLVLRGRAAWAHDFDPDRAIAATFQALPGASFVVNGAAQARDSALVAASAEVKWRGGVSFGASFEGEFSNVTSSYAGKGIIRYAW</sequence>
<dbReference type="EMBL" id="ADOU02000008">
    <property type="protein sequence ID" value="KGJ64167.1"/>
    <property type="molecule type" value="Genomic_DNA"/>
</dbReference>
<dbReference type="SUPFAM" id="SSF51126">
    <property type="entry name" value="Pectin lyase-like"/>
    <property type="match status" value="1"/>
</dbReference>
<dbReference type="Pfam" id="PF03797">
    <property type="entry name" value="Autotransporter"/>
    <property type="match status" value="1"/>
</dbReference>
<evidence type="ECO:0000313" key="3">
    <source>
        <dbReference type="EMBL" id="KGJ64167.1"/>
    </source>
</evidence>
<feature type="region of interest" description="Disordered" evidence="1">
    <location>
        <begin position="659"/>
        <end position="683"/>
    </location>
</feature>
<feature type="domain" description="Autotransporter" evidence="2">
    <location>
        <begin position="706"/>
        <end position="987"/>
    </location>
</feature>
<dbReference type="PROSITE" id="PS51208">
    <property type="entry name" value="AUTOTRANSPORTER"/>
    <property type="match status" value="1"/>
</dbReference>
<protein>
    <submittedName>
        <fullName evidence="3">Putative type Va secretion system autotransporter protein</fullName>
    </submittedName>
</protein>